<dbReference type="NCBIfam" id="TIGR02595">
    <property type="entry name" value="PEP_CTERM"/>
    <property type="match status" value="1"/>
</dbReference>
<sequence length="264" mass="27324">MKKIHKNLWGATVGAMLGLGMVSAASAAPVFTVDPSGLGAPKSAFDATLMSGISSTLLTSAAGGHTGTGWLQFTSFNDPNPVSPLTSGLLINYGVFLTFTLTDVLSSGTLDGNDSVNTLTQLDYQMFYDPGFGNTFTFADAMRATPSPSYVDVGDNDILIATGSLISGTSGFNSGGGAYLNAVSTIELTDDGKKFFIAPVPFFNIAFSEFNNTGQGPIRNGNLTSIGQATGGVDFNRVPVPEPASLALIGVGLFAMGAVRRRYS</sequence>
<dbReference type="EMBL" id="QAOK01000001">
    <property type="protein sequence ID" value="PTQ83478.1"/>
    <property type="molecule type" value="Genomic_DNA"/>
</dbReference>
<protein>
    <submittedName>
        <fullName evidence="3">Putative secreted protein</fullName>
    </submittedName>
</protein>
<evidence type="ECO:0000313" key="4">
    <source>
        <dbReference type="Proteomes" id="UP000244152"/>
    </source>
</evidence>
<comment type="caution">
    <text evidence="3">The sequence shown here is derived from an EMBL/GenBank/DDBJ whole genome shotgun (WGS) entry which is preliminary data.</text>
</comment>
<accession>A0A2T5II34</accession>
<dbReference type="InterPro" id="IPR013424">
    <property type="entry name" value="Ice-binding_C"/>
</dbReference>
<name>A0A2T5II34_9PROT</name>
<gene>
    <name evidence="3" type="ORF">C8R21_101172</name>
</gene>
<dbReference type="NCBIfam" id="NF033554">
    <property type="entry name" value="floc_PepA"/>
    <property type="match status" value="1"/>
</dbReference>
<evidence type="ECO:0000313" key="3">
    <source>
        <dbReference type="EMBL" id="PTQ83478.1"/>
    </source>
</evidence>
<dbReference type="AlphaFoldDB" id="A0A2T5II34"/>
<dbReference type="Proteomes" id="UP000244152">
    <property type="component" value="Unassembled WGS sequence"/>
</dbReference>
<evidence type="ECO:0000259" key="2">
    <source>
        <dbReference type="Pfam" id="PF07589"/>
    </source>
</evidence>
<dbReference type="RefSeq" id="WP_107760990.1">
    <property type="nucleotide sequence ID" value="NZ_QAOK01000001.1"/>
</dbReference>
<feature type="signal peptide" evidence="1">
    <location>
        <begin position="1"/>
        <end position="27"/>
    </location>
</feature>
<reference evidence="3 4" key="1">
    <citation type="submission" date="2018-04" db="EMBL/GenBank/DDBJ databases">
        <title>Active sludge and wastewater microbial communities from Klosterneuburg, Austria.</title>
        <authorList>
            <person name="Wagner M."/>
        </authorList>
    </citation>
    <scope>NUCLEOTIDE SEQUENCE [LARGE SCALE GENOMIC DNA]</scope>
    <source>
        <strain evidence="3 4">Nl12</strain>
    </source>
</reference>
<dbReference type="Pfam" id="PF07589">
    <property type="entry name" value="PEP-CTERM"/>
    <property type="match status" value="1"/>
</dbReference>
<keyword evidence="1" id="KW-0732">Signal</keyword>
<feature type="domain" description="Ice-binding protein C-terminal" evidence="2">
    <location>
        <begin position="239"/>
        <end position="262"/>
    </location>
</feature>
<evidence type="ECO:0000256" key="1">
    <source>
        <dbReference type="SAM" id="SignalP"/>
    </source>
</evidence>
<feature type="chain" id="PRO_5015668665" evidence="1">
    <location>
        <begin position="28"/>
        <end position="264"/>
    </location>
</feature>
<proteinExistence type="predicted"/>
<organism evidence="3 4">
    <name type="scientific">Nitrosospira multiformis</name>
    <dbReference type="NCBI Taxonomy" id="1231"/>
    <lineage>
        <taxon>Bacteria</taxon>
        <taxon>Pseudomonadati</taxon>
        <taxon>Pseudomonadota</taxon>
        <taxon>Betaproteobacteria</taxon>
        <taxon>Nitrosomonadales</taxon>
        <taxon>Nitrosomonadaceae</taxon>
        <taxon>Nitrosospira</taxon>
    </lineage>
</organism>